<organism evidence="1 2">
    <name type="scientific">Methanosarcina mazei Tuc01</name>
    <dbReference type="NCBI Taxonomy" id="1236903"/>
    <lineage>
        <taxon>Archaea</taxon>
        <taxon>Methanobacteriati</taxon>
        <taxon>Methanobacteriota</taxon>
        <taxon>Stenosarchaea group</taxon>
        <taxon>Methanomicrobia</taxon>
        <taxon>Methanosarcinales</taxon>
        <taxon>Methanosarcinaceae</taxon>
        <taxon>Methanosarcina</taxon>
    </lineage>
</organism>
<sequence length="37" mass="4329">MAAQLRICKIVLNYFSIFDKNKKRVVGKIHDPLNLLE</sequence>
<protein>
    <submittedName>
        <fullName evidence="1">Uncharacterized protein</fullName>
    </submittedName>
</protein>
<dbReference type="AlphaFoldDB" id="M1QN21"/>
<evidence type="ECO:0000313" key="1">
    <source>
        <dbReference type="EMBL" id="AGF98414.1"/>
    </source>
</evidence>
<dbReference type="Proteomes" id="UP000011718">
    <property type="component" value="Chromosome"/>
</dbReference>
<reference evidence="1 2" key="1">
    <citation type="journal article" date="2013" name="Genome Announc.">
        <title>Complete Genome of a Methanosarcina mazei Strain Isolated from Sediment Samples from an Amazonian Flooded Area.</title>
        <authorList>
            <person name="Assis das Gracas D."/>
            <person name="Thiago Juca Ramos R."/>
            <person name="Vieira Araujo A.C."/>
            <person name="Zahlouth R."/>
            <person name="Ribeiro Carneiro A."/>
            <person name="Souza Lopes T."/>
            <person name="Azevedo Barauna R."/>
            <person name="Azevedo V."/>
            <person name="Cruz Schneider M.P."/>
            <person name="Pellizari V.H."/>
            <person name="Silva A."/>
        </authorList>
    </citation>
    <scope>NUCLEOTIDE SEQUENCE [LARGE SCALE GENOMIC DNA]</scope>
    <source>
        <strain evidence="1 2">Tuc01</strain>
    </source>
</reference>
<gene>
    <name evidence="1" type="ORF">MmTuc01_3157</name>
</gene>
<dbReference type="HOGENOM" id="CLU_3338479_0_0_2"/>
<dbReference type="EMBL" id="CP004144">
    <property type="protein sequence ID" value="AGF98414.1"/>
    <property type="molecule type" value="Genomic_DNA"/>
</dbReference>
<evidence type="ECO:0000313" key="2">
    <source>
        <dbReference type="Proteomes" id="UP000011718"/>
    </source>
</evidence>
<name>M1QN21_METMZ</name>
<dbReference type="KEGG" id="mmaz:MmTuc01_3157"/>
<accession>M1QN21</accession>
<dbReference type="BioCyc" id="MMAZ1236903:G139K-3003-MONOMER"/>
<proteinExistence type="predicted"/>